<gene>
    <name evidence="2" type="ORF">G3446_17550</name>
</gene>
<accession>A0A6M0K426</accession>
<name>A0A6M0K426_9GAMM</name>
<keyword evidence="1" id="KW-0812">Transmembrane</keyword>
<evidence type="ECO:0000256" key="1">
    <source>
        <dbReference type="SAM" id="Phobius"/>
    </source>
</evidence>
<feature type="transmembrane region" description="Helical" evidence="1">
    <location>
        <begin position="115"/>
        <end position="133"/>
    </location>
</feature>
<reference evidence="2 3" key="1">
    <citation type="submission" date="2020-02" db="EMBL/GenBank/DDBJ databases">
        <title>Genome sequences of Thiorhodococcus mannitoliphagus and Thiorhodococcus minor, purple sulfur photosynthetic bacteria in the gammaproteobacterial family, Chromatiaceae.</title>
        <authorList>
            <person name="Aviles F.A."/>
            <person name="Meyer T.E."/>
            <person name="Kyndt J.A."/>
        </authorList>
    </citation>
    <scope>NUCLEOTIDE SEQUENCE [LARGE SCALE GENOMIC DNA]</scope>
    <source>
        <strain evidence="2 3">DSM 11518</strain>
    </source>
</reference>
<dbReference type="EMBL" id="JAAIJQ010000058">
    <property type="protein sequence ID" value="NEV63673.1"/>
    <property type="molecule type" value="Genomic_DNA"/>
</dbReference>
<dbReference type="AlphaFoldDB" id="A0A6M0K426"/>
<feature type="transmembrane region" description="Helical" evidence="1">
    <location>
        <begin position="288"/>
        <end position="307"/>
    </location>
</feature>
<proteinExistence type="predicted"/>
<feature type="transmembrane region" description="Helical" evidence="1">
    <location>
        <begin position="95"/>
        <end position="110"/>
    </location>
</feature>
<feature type="transmembrane region" description="Helical" evidence="1">
    <location>
        <begin position="216"/>
        <end position="240"/>
    </location>
</feature>
<evidence type="ECO:0000313" key="3">
    <source>
        <dbReference type="Proteomes" id="UP000483379"/>
    </source>
</evidence>
<comment type="caution">
    <text evidence="2">The sequence shown here is derived from an EMBL/GenBank/DDBJ whole genome shotgun (WGS) entry which is preliminary data.</text>
</comment>
<keyword evidence="1" id="KW-0472">Membrane</keyword>
<feature type="transmembrane region" description="Helical" evidence="1">
    <location>
        <begin position="314"/>
        <end position="331"/>
    </location>
</feature>
<keyword evidence="1" id="KW-1133">Transmembrane helix</keyword>
<keyword evidence="3" id="KW-1185">Reference proteome</keyword>
<feature type="transmembrane region" description="Helical" evidence="1">
    <location>
        <begin position="252"/>
        <end position="273"/>
    </location>
</feature>
<feature type="transmembrane region" description="Helical" evidence="1">
    <location>
        <begin position="33"/>
        <end position="52"/>
    </location>
</feature>
<organism evidence="2 3">
    <name type="scientific">Thiorhodococcus minor</name>
    <dbReference type="NCBI Taxonomy" id="57489"/>
    <lineage>
        <taxon>Bacteria</taxon>
        <taxon>Pseudomonadati</taxon>
        <taxon>Pseudomonadota</taxon>
        <taxon>Gammaproteobacteria</taxon>
        <taxon>Chromatiales</taxon>
        <taxon>Chromatiaceae</taxon>
        <taxon>Thiorhodococcus</taxon>
    </lineage>
</organism>
<dbReference type="RefSeq" id="WP_164454136.1">
    <property type="nucleotide sequence ID" value="NZ_JAAIJQ010000058.1"/>
</dbReference>
<dbReference type="Proteomes" id="UP000483379">
    <property type="component" value="Unassembled WGS sequence"/>
</dbReference>
<evidence type="ECO:0000313" key="2">
    <source>
        <dbReference type="EMBL" id="NEV63673.1"/>
    </source>
</evidence>
<feature type="transmembrane region" description="Helical" evidence="1">
    <location>
        <begin position="183"/>
        <end position="204"/>
    </location>
</feature>
<sequence length="362" mass="39492">MLRDLPWSFYLASSWLWCIGAFFPLILARDYGGIALLPFTLLNVLGAAWFGFHFRKKHSDARFRQRQGGAPRLFSQVTILYQIAFVVWLSAVLGQPWLIVVMLGLVLGFYSAKRALHWVSIGVFAVSIGLFWLQARSGLRLPALDAQDSWPQLILPLALGFLLSPYLDLTFHRAYGASRNPRFTFALGFGVLFLALLLFVFAYAETLAGLFFAGEANAALLAPVIGFILLQTAFTAAAHAREVAAAPTAGGLVRAVWPIAAAFLLLGPALYFWQGAAVPVIDVSVGEVVYKGFLLMYGLVFPLRVLFLDQPRRFWAVLGLATPLYSLGFLLGGPWSLGLGAAMLVVLAGLMARRTLPEAAPG</sequence>
<feature type="transmembrane region" description="Helical" evidence="1">
    <location>
        <begin position="153"/>
        <end position="171"/>
    </location>
</feature>
<protein>
    <submittedName>
        <fullName evidence="2">Uncharacterized protein</fullName>
    </submittedName>
</protein>
<feature type="transmembrane region" description="Helical" evidence="1">
    <location>
        <begin position="7"/>
        <end position="27"/>
    </location>
</feature>